<reference evidence="5" key="1">
    <citation type="journal article" date="2021" name="PeerJ">
        <title>Extensive microbial diversity within the chicken gut microbiome revealed by metagenomics and culture.</title>
        <authorList>
            <person name="Gilroy R."/>
            <person name="Ravi A."/>
            <person name="Getino M."/>
            <person name="Pursley I."/>
            <person name="Horton D.L."/>
            <person name="Alikhan N.F."/>
            <person name="Baker D."/>
            <person name="Gharbi K."/>
            <person name="Hall N."/>
            <person name="Watson M."/>
            <person name="Adriaenssens E.M."/>
            <person name="Foster-Nyarko E."/>
            <person name="Jarju S."/>
            <person name="Secka A."/>
            <person name="Antonio M."/>
            <person name="Oren A."/>
            <person name="Chaudhuri R.R."/>
            <person name="La Ragione R."/>
            <person name="Hildebrand F."/>
            <person name="Pallen M.J."/>
        </authorList>
    </citation>
    <scope>NUCLEOTIDE SEQUENCE</scope>
    <source>
        <strain evidence="5">6627</strain>
    </source>
</reference>
<dbReference type="Gene3D" id="1.10.150.20">
    <property type="entry name" value="5' to 3' exonuclease, C-terminal subdomain"/>
    <property type="match status" value="1"/>
</dbReference>
<keyword evidence="3" id="KW-0808">Transferase</keyword>
<feature type="domain" description="UmuC" evidence="4">
    <location>
        <begin position="7"/>
        <end position="235"/>
    </location>
</feature>
<dbReference type="Gene3D" id="3.30.70.270">
    <property type="match status" value="1"/>
</dbReference>
<dbReference type="Pfam" id="PF11799">
    <property type="entry name" value="IMS_C"/>
    <property type="match status" value="1"/>
</dbReference>
<comment type="similarity">
    <text evidence="1">Belongs to the DNA polymerase type-Y family.</text>
</comment>
<dbReference type="SUPFAM" id="SSF56672">
    <property type="entry name" value="DNA/RNA polymerases"/>
    <property type="match status" value="1"/>
</dbReference>
<proteinExistence type="inferred from homology"/>
<evidence type="ECO:0000256" key="3">
    <source>
        <dbReference type="ARBA" id="ARBA00022932"/>
    </source>
</evidence>
<dbReference type="GO" id="GO:0003887">
    <property type="term" value="F:DNA-directed DNA polymerase activity"/>
    <property type="evidence" value="ECO:0007669"/>
    <property type="project" value="UniProtKB-KW"/>
</dbReference>
<evidence type="ECO:0000259" key="4">
    <source>
        <dbReference type="PROSITE" id="PS50173"/>
    </source>
</evidence>
<gene>
    <name evidence="5" type="ORF">H9861_00020</name>
</gene>
<dbReference type="GO" id="GO:0006281">
    <property type="term" value="P:DNA repair"/>
    <property type="evidence" value="ECO:0007669"/>
    <property type="project" value="InterPro"/>
</dbReference>
<dbReference type="InterPro" id="IPR043128">
    <property type="entry name" value="Rev_trsase/Diguanyl_cyclase"/>
</dbReference>
<protein>
    <submittedName>
        <fullName evidence="5">LytTR family transcriptional regulator</fullName>
    </submittedName>
</protein>
<organism evidence="5 6">
    <name type="scientific">Candidatus Ligilactobacillus excrementigallinarum</name>
    <dbReference type="NCBI Taxonomy" id="2838641"/>
    <lineage>
        <taxon>Bacteria</taxon>
        <taxon>Bacillati</taxon>
        <taxon>Bacillota</taxon>
        <taxon>Bacilli</taxon>
        <taxon>Lactobacillales</taxon>
        <taxon>Lactobacillaceae</taxon>
        <taxon>Ligilactobacillus</taxon>
    </lineage>
</organism>
<dbReference type="GO" id="GO:0009432">
    <property type="term" value="P:SOS response"/>
    <property type="evidence" value="ECO:0007669"/>
    <property type="project" value="TreeGrafter"/>
</dbReference>
<dbReference type="AlphaFoldDB" id="A0A9D1UVD7"/>
<name>A0A9D1UVD7_9LACO</name>
<dbReference type="EMBL" id="DXFP01000001">
    <property type="protein sequence ID" value="HIX01132.1"/>
    <property type="molecule type" value="Genomic_DNA"/>
</dbReference>
<sequence>MDKKRTYIAIDLKSFYASVECIARGLDPLTSNLVVADKSRTNKTICLAVSPALKSFGVPGRPRLFQVEQRVKNFNQKRQRHLVGRKFKHYSINRREIEQNKAMGLSYEIARPRMKYYEQVSAQIYGIYLRYIAPEDIHVYSIDEVFIDATPYLKTYNCTAHELAEKMISEVYHETGLTATVGIGTNLYLAKVAMDILAKHMQPTKHGIKIASLNGLKYRQLLWNHQPLTDFWRIGRGYQKRLQRLGLHTMGEIAACSEGKLSDQYNEELLYREFGKNAEILIDHAWGYEPLTIQDIKQYQPRQHCLCVGQLLEKPYPYNKGLMIINEMSEELALKLTQTKQKARRLGISIHYDEQTLSILPEVDELELDRFGRTRPKSVRNTAKLPYATNSITLIKQTLQQLFNDCVNSAYLLRRITLTAEDILSNEMAENYLEYEQTNLFEKSHIDFDESREIKRQDTVLKIKERFGNNAVFRAVDLEEGAMTLRRNQQIGGHLA</sequence>
<dbReference type="InterPro" id="IPR050116">
    <property type="entry name" value="DNA_polymerase-Y"/>
</dbReference>
<accession>A0A9D1UVD7</accession>
<dbReference type="Proteomes" id="UP000823963">
    <property type="component" value="Unassembled WGS sequence"/>
</dbReference>
<evidence type="ECO:0000313" key="5">
    <source>
        <dbReference type="EMBL" id="HIX01132.1"/>
    </source>
</evidence>
<reference evidence="5" key="2">
    <citation type="submission" date="2021-04" db="EMBL/GenBank/DDBJ databases">
        <authorList>
            <person name="Gilroy R."/>
        </authorList>
    </citation>
    <scope>NUCLEOTIDE SEQUENCE</scope>
    <source>
        <strain evidence="5">6627</strain>
    </source>
</reference>
<evidence type="ECO:0000313" key="6">
    <source>
        <dbReference type="Proteomes" id="UP000823963"/>
    </source>
</evidence>
<dbReference type="GO" id="GO:0042276">
    <property type="term" value="P:error-prone translesion synthesis"/>
    <property type="evidence" value="ECO:0007669"/>
    <property type="project" value="TreeGrafter"/>
</dbReference>
<keyword evidence="3" id="KW-0548">Nucleotidyltransferase</keyword>
<dbReference type="InterPro" id="IPR017961">
    <property type="entry name" value="DNA_pol_Y-fam_little_finger"/>
</dbReference>
<comment type="caution">
    <text evidence="5">The sequence shown here is derived from an EMBL/GenBank/DDBJ whole genome shotgun (WGS) entry which is preliminary data.</text>
</comment>
<evidence type="ECO:0000256" key="1">
    <source>
        <dbReference type="ARBA" id="ARBA00010945"/>
    </source>
</evidence>
<dbReference type="GO" id="GO:0005829">
    <property type="term" value="C:cytosol"/>
    <property type="evidence" value="ECO:0007669"/>
    <property type="project" value="TreeGrafter"/>
</dbReference>
<dbReference type="Pfam" id="PF00817">
    <property type="entry name" value="IMS"/>
    <property type="match status" value="1"/>
</dbReference>
<evidence type="ECO:0000256" key="2">
    <source>
        <dbReference type="ARBA" id="ARBA00022457"/>
    </source>
</evidence>
<dbReference type="PROSITE" id="PS50173">
    <property type="entry name" value="UMUC"/>
    <property type="match status" value="1"/>
</dbReference>
<dbReference type="GO" id="GO:0003684">
    <property type="term" value="F:damaged DNA binding"/>
    <property type="evidence" value="ECO:0007669"/>
    <property type="project" value="InterPro"/>
</dbReference>
<dbReference type="InterPro" id="IPR001126">
    <property type="entry name" value="UmuC"/>
</dbReference>
<dbReference type="InterPro" id="IPR043502">
    <property type="entry name" value="DNA/RNA_pol_sf"/>
</dbReference>
<dbReference type="PANTHER" id="PTHR11076:SF35">
    <property type="entry name" value="DNA REPAIR PROTEIN HOMOLOG YOBH"/>
    <property type="match status" value="1"/>
</dbReference>
<keyword evidence="2" id="KW-0515">Mutator protein</keyword>
<dbReference type="PANTHER" id="PTHR11076">
    <property type="entry name" value="DNA REPAIR POLYMERASE UMUC / TRANSFERASE FAMILY MEMBER"/>
    <property type="match status" value="1"/>
</dbReference>
<keyword evidence="3" id="KW-0239">DNA-directed DNA polymerase</keyword>